<reference evidence="2 3" key="1">
    <citation type="submission" date="2021-01" db="EMBL/GenBank/DDBJ databases">
        <title>Whole genome shotgun sequence of Plantactinospora mayteni NBRC 109088.</title>
        <authorList>
            <person name="Komaki H."/>
            <person name="Tamura T."/>
        </authorList>
    </citation>
    <scope>NUCLEOTIDE SEQUENCE [LARGE SCALE GENOMIC DNA]</scope>
    <source>
        <strain evidence="2 3">NBRC 109088</strain>
    </source>
</reference>
<evidence type="ECO:0000256" key="1">
    <source>
        <dbReference type="SAM" id="Phobius"/>
    </source>
</evidence>
<name>A0ABQ4EUH9_9ACTN</name>
<keyword evidence="1" id="KW-0812">Transmembrane</keyword>
<gene>
    <name evidence="2" type="ORF">Pma05_48920</name>
</gene>
<keyword evidence="1" id="KW-0472">Membrane</keyword>
<dbReference type="EMBL" id="BONX01000034">
    <property type="protein sequence ID" value="GIG98319.1"/>
    <property type="molecule type" value="Genomic_DNA"/>
</dbReference>
<comment type="caution">
    <text evidence="2">The sequence shown here is derived from an EMBL/GenBank/DDBJ whole genome shotgun (WGS) entry which is preliminary data.</text>
</comment>
<keyword evidence="1" id="KW-1133">Transmembrane helix</keyword>
<accession>A0ABQ4EUH9</accession>
<proteinExistence type="predicted"/>
<feature type="transmembrane region" description="Helical" evidence="1">
    <location>
        <begin position="72"/>
        <end position="95"/>
    </location>
</feature>
<dbReference type="RefSeq" id="WP_203859765.1">
    <property type="nucleotide sequence ID" value="NZ_BAAAZQ010000017.1"/>
</dbReference>
<dbReference type="Proteomes" id="UP000621500">
    <property type="component" value="Unassembled WGS sequence"/>
</dbReference>
<organism evidence="2 3">
    <name type="scientific">Plantactinospora mayteni</name>
    <dbReference type="NCBI Taxonomy" id="566021"/>
    <lineage>
        <taxon>Bacteria</taxon>
        <taxon>Bacillati</taxon>
        <taxon>Actinomycetota</taxon>
        <taxon>Actinomycetes</taxon>
        <taxon>Micromonosporales</taxon>
        <taxon>Micromonosporaceae</taxon>
        <taxon>Plantactinospora</taxon>
    </lineage>
</organism>
<dbReference type="Gene3D" id="3.40.30.10">
    <property type="entry name" value="Glutaredoxin"/>
    <property type="match status" value="1"/>
</dbReference>
<evidence type="ECO:0000313" key="3">
    <source>
        <dbReference type="Proteomes" id="UP000621500"/>
    </source>
</evidence>
<evidence type="ECO:0000313" key="2">
    <source>
        <dbReference type="EMBL" id="GIG98319.1"/>
    </source>
</evidence>
<protein>
    <submittedName>
        <fullName evidence="2">Uncharacterized protein</fullName>
    </submittedName>
</protein>
<keyword evidence="3" id="KW-1185">Reference proteome</keyword>
<sequence length="100" mass="11217">MRMILMERLLHAYHTEGLNVAEPQTLERLGNEAGLDRTDVHTMLGGECRAPQPGVRRPEHARRSRHRWTVRIYLGLSVLGSVAGRFGFCSTFHSASSTTT</sequence>